<sequence length="87" mass="9981">MNSIAREKDRRFRPNDYDDRTQHLFPLSGERRHPLDAAVTQWMETMLSDRERFGRFMTAGREAIKNSAVSDAPPTGRNARLPGPRPG</sequence>
<feature type="region of interest" description="Disordered" evidence="1">
    <location>
        <begin position="63"/>
        <end position="87"/>
    </location>
</feature>
<comment type="caution">
    <text evidence="2">The sequence shown here is derived from an EMBL/GenBank/DDBJ whole genome shotgun (WGS) entry which is preliminary data.</text>
</comment>
<organism evidence="2 3">
    <name type="scientific">Gordonia terrae NBRC 100016</name>
    <dbReference type="NCBI Taxonomy" id="1089454"/>
    <lineage>
        <taxon>Bacteria</taxon>
        <taxon>Bacillati</taxon>
        <taxon>Actinomycetota</taxon>
        <taxon>Actinomycetes</taxon>
        <taxon>Mycobacteriales</taxon>
        <taxon>Gordoniaceae</taxon>
        <taxon>Gordonia</taxon>
    </lineage>
</organism>
<accession>A0ABQ0HKC8</accession>
<gene>
    <name evidence="2" type="ORF">GOTRE_150_00500</name>
</gene>
<dbReference type="EMBL" id="BAFD01000115">
    <property type="protein sequence ID" value="GAB46308.1"/>
    <property type="molecule type" value="Genomic_DNA"/>
</dbReference>
<keyword evidence="3" id="KW-1185">Reference proteome</keyword>
<protein>
    <submittedName>
        <fullName evidence="2">4-hydroxy-2-oxovalerate aldolase</fullName>
    </submittedName>
</protein>
<evidence type="ECO:0000313" key="3">
    <source>
        <dbReference type="Proteomes" id="UP000004881"/>
    </source>
</evidence>
<feature type="region of interest" description="Disordered" evidence="1">
    <location>
        <begin position="1"/>
        <end position="25"/>
    </location>
</feature>
<evidence type="ECO:0000313" key="2">
    <source>
        <dbReference type="EMBL" id="GAB46308.1"/>
    </source>
</evidence>
<proteinExistence type="predicted"/>
<feature type="compositionally biased region" description="Basic and acidic residues" evidence="1">
    <location>
        <begin position="1"/>
        <end position="22"/>
    </location>
</feature>
<reference evidence="2 3" key="1">
    <citation type="submission" date="2012-02" db="EMBL/GenBank/DDBJ databases">
        <title>Whole genome shotgun sequence of Gordonia terrae NBRC 100016.</title>
        <authorList>
            <person name="Takarada H."/>
            <person name="Hosoyama A."/>
            <person name="Tsuchikane K."/>
            <person name="Katsumata H."/>
            <person name="Yamazaki S."/>
            <person name="Fujita N."/>
        </authorList>
    </citation>
    <scope>NUCLEOTIDE SEQUENCE [LARGE SCALE GENOMIC DNA]</scope>
    <source>
        <strain evidence="2 3">NBRC 100016</strain>
    </source>
</reference>
<dbReference type="Proteomes" id="UP000004881">
    <property type="component" value="Unassembled WGS sequence"/>
</dbReference>
<name>A0ABQ0HKC8_9ACTN</name>
<evidence type="ECO:0000256" key="1">
    <source>
        <dbReference type="SAM" id="MobiDB-lite"/>
    </source>
</evidence>